<dbReference type="InterPro" id="IPR010998">
    <property type="entry name" value="Integrase_recombinase_N"/>
</dbReference>
<dbReference type="SUPFAM" id="SSF47823">
    <property type="entry name" value="lambda integrase-like, N-terminal domain"/>
    <property type="match status" value="1"/>
</dbReference>
<dbReference type="InterPro" id="IPR004107">
    <property type="entry name" value="Integrase_SAM-like_N"/>
</dbReference>
<evidence type="ECO:0000256" key="8">
    <source>
        <dbReference type="ARBA" id="ARBA00023306"/>
    </source>
</evidence>
<dbReference type="PANTHER" id="PTHR30349">
    <property type="entry name" value="PHAGE INTEGRASE-RELATED"/>
    <property type="match status" value="1"/>
</dbReference>
<dbReference type="PANTHER" id="PTHR30349:SF77">
    <property type="entry name" value="TYROSINE RECOMBINASE XERC"/>
    <property type="match status" value="1"/>
</dbReference>
<dbReference type="NCBIfam" id="NF001399">
    <property type="entry name" value="PRK00283.1"/>
    <property type="match status" value="1"/>
</dbReference>
<keyword evidence="2 9" id="KW-0963">Cytoplasm</keyword>
<evidence type="ECO:0000313" key="13">
    <source>
        <dbReference type="Proteomes" id="UP000587002"/>
    </source>
</evidence>
<keyword evidence="3 9" id="KW-0132">Cell division</keyword>
<evidence type="ECO:0000259" key="11">
    <source>
        <dbReference type="PROSITE" id="PS51900"/>
    </source>
</evidence>
<evidence type="ECO:0000256" key="7">
    <source>
        <dbReference type="ARBA" id="ARBA00023172"/>
    </source>
</evidence>
<dbReference type="GO" id="GO:0009037">
    <property type="term" value="F:tyrosine-based site-specific recombinase activity"/>
    <property type="evidence" value="ECO:0007669"/>
    <property type="project" value="UniProtKB-UniRule"/>
</dbReference>
<feature type="domain" description="Tyr recombinase" evidence="10">
    <location>
        <begin position="131"/>
        <end position="318"/>
    </location>
</feature>
<dbReference type="InterPro" id="IPR044068">
    <property type="entry name" value="CB"/>
</dbReference>
<feature type="active site" evidence="9">
    <location>
        <position position="296"/>
    </location>
</feature>
<comment type="subcellular location">
    <subcellularLocation>
        <location evidence="1 9">Cytoplasm</location>
    </subcellularLocation>
</comment>
<dbReference type="GO" id="GO:0006313">
    <property type="term" value="P:DNA transposition"/>
    <property type="evidence" value="ECO:0007669"/>
    <property type="project" value="UniProtKB-UniRule"/>
</dbReference>
<dbReference type="PROSITE" id="PS51898">
    <property type="entry name" value="TYR_RECOMBINASE"/>
    <property type="match status" value="1"/>
</dbReference>
<dbReference type="SUPFAM" id="SSF56349">
    <property type="entry name" value="DNA breaking-rejoining enzymes"/>
    <property type="match status" value="1"/>
</dbReference>
<dbReference type="HAMAP" id="MF_01808">
    <property type="entry name" value="Recomb_XerC_XerD"/>
    <property type="match status" value="1"/>
</dbReference>
<feature type="active site" evidence="9">
    <location>
        <position position="273"/>
    </location>
</feature>
<evidence type="ECO:0000256" key="6">
    <source>
        <dbReference type="ARBA" id="ARBA00023125"/>
    </source>
</evidence>
<reference evidence="12 13" key="1">
    <citation type="submission" date="2020-07" db="EMBL/GenBank/DDBJ databases">
        <title>Sequencing the genomes of 1000 actinobacteria strains.</title>
        <authorList>
            <person name="Klenk H.-P."/>
        </authorList>
    </citation>
    <scope>NUCLEOTIDE SEQUENCE [LARGE SCALE GENOMIC DNA]</scope>
    <source>
        <strain evidence="12 13">DSM 44065</strain>
    </source>
</reference>
<keyword evidence="8 9" id="KW-0131">Cell cycle</keyword>
<keyword evidence="6 9" id="KW-0238">DNA-binding</keyword>
<sequence>MARARSTDSRRPDFRAVRARLPEPLATAVDGFERHLAVERGLSVHTVRGYVGDVVSLLDHLAGTAGREDLADLDVSVLREWLAAQHARGASRSTMARRTAAARTFTAWARRAGLLTHDPGPRLAVPSTPRKLPAVLRTDQARAAMQASAAGAEQHDPVALRDHAVLELLYATGVRVSELCGLDVDDVDRERRVVRVVGKGDRERVVPFGLPADGALDRWITAGRPKLAGADSGAALFLGVRGGRLDPRTARRIVHDAVETVPGAPDVGPHGMRHSAATHLLEGGADLRSVQELLGHATLATTQLYTHVTVERLKAIHERTHPRS</sequence>
<keyword evidence="13" id="KW-1185">Reference proteome</keyword>
<feature type="active site" evidence="9">
    <location>
        <position position="175"/>
    </location>
</feature>
<dbReference type="GO" id="GO:0003677">
    <property type="term" value="F:DNA binding"/>
    <property type="evidence" value="ECO:0007669"/>
    <property type="project" value="UniProtKB-UniRule"/>
</dbReference>
<dbReference type="Pfam" id="PF00589">
    <property type="entry name" value="Phage_integrase"/>
    <property type="match status" value="1"/>
</dbReference>
<dbReference type="GO" id="GO:0005737">
    <property type="term" value="C:cytoplasm"/>
    <property type="evidence" value="ECO:0007669"/>
    <property type="project" value="UniProtKB-SubCell"/>
</dbReference>
<keyword evidence="5 9" id="KW-0229">DNA integration</keyword>
<dbReference type="PROSITE" id="PS51900">
    <property type="entry name" value="CB"/>
    <property type="match status" value="1"/>
</dbReference>
<evidence type="ECO:0000256" key="3">
    <source>
        <dbReference type="ARBA" id="ARBA00022618"/>
    </source>
</evidence>
<name>A0A853AQK4_9PSEU</name>
<evidence type="ECO:0000256" key="1">
    <source>
        <dbReference type="ARBA" id="ARBA00004496"/>
    </source>
</evidence>
<protein>
    <recommendedName>
        <fullName evidence="9">Tyrosine recombinase XerC</fullName>
    </recommendedName>
</protein>
<dbReference type="InterPro" id="IPR013762">
    <property type="entry name" value="Integrase-like_cat_sf"/>
</dbReference>
<comment type="caution">
    <text evidence="12">The sequence shown here is derived from an EMBL/GenBank/DDBJ whole genome shotgun (WGS) entry which is preliminary data.</text>
</comment>
<dbReference type="GO" id="GO:0007059">
    <property type="term" value="P:chromosome segregation"/>
    <property type="evidence" value="ECO:0007669"/>
    <property type="project" value="UniProtKB-UniRule"/>
</dbReference>
<dbReference type="InterPro" id="IPR002104">
    <property type="entry name" value="Integrase_catalytic"/>
</dbReference>
<dbReference type="Gene3D" id="1.10.443.10">
    <property type="entry name" value="Intergrase catalytic core"/>
    <property type="match status" value="1"/>
</dbReference>
<evidence type="ECO:0000256" key="2">
    <source>
        <dbReference type="ARBA" id="ARBA00022490"/>
    </source>
</evidence>
<feature type="active site" evidence="9">
    <location>
        <position position="270"/>
    </location>
</feature>
<feature type="domain" description="Core-binding (CB)" evidence="11">
    <location>
        <begin position="23"/>
        <end position="110"/>
    </location>
</feature>
<feature type="active site" evidence="9">
    <location>
        <position position="199"/>
    </location>
</feature>
<dbReference type="AlphaFoldDB" id="A0A853AQK4"/>
<dbReference type="Proteomes" id="UP000587002">
    <property type="component" value="Unassembled WGS sequence"/>
</dbReference>
<dbReference type="InterPro" id="IPR023009">
    <property type="entry name" value="Tyrosine_recombinase_XerC/XerD"/>
</dbReference>
<comment type="similarity">
    <text evidence="9">Belongs to the 'phage' integrase family. XerC subfamily.</text>
</comment>
<keyword evidence="7 9" id="KW-0233">DNA recombination</keyword>
<organism evidence="12 13">
    <name type="scientific">Saccharopolyspora hordei</name>
    <dbReference type="NCBI Taxonomy" id="1838"/>
    <lineage>
        <taxon>Bacteria</taxon>
        <taxon>Bacillati</taxon>
        <taxon>Actinomycetota</taxon>
        <taxon>Actinomycetes</taxon>
        <taxon>Pseudonocardiales</taxon>
        <taxon>Pseudonocardiaceae</taxon>
        <taxon>Saccharopolyspora</taxon>
    </lineage>
</organism>
<dbReference type="Pfam" id="PF02899">
    <property type="entry name" value="Phage_int_SAM_1"/>
    <property type="match status" value="1"/>
</dbReference>
<dbReference type="RefSeq" id="WP_179719474.1">
    <property type="nucleotide sequence ID" value="NZ_BAABFH010000001.1"/>
</dbReference>
<dbReference type="InterPro" id="IPR011010">
    <property type="entry name" value="DNA_brk_join_enz"/>
</dbReference>
<comment type="subunit">
    <text evidence="9">Forms a cyclic heterotetrameric complex composed of two molecules of XerC and two molecules of XerD.</text>
</comment>
<comment type="function">
    <text evidence="9">Site-specific tyrosine recombinase, which acts by catalyzing the cutting and rejoining of the recombining DNA molecules. The XerC-XerD complex is essential to convert dimers of the bacterial chromosome into monomers to permit their segregation at cell division. It also contributes to the segregational stability of plasmids.</text>
</comment>
<accession>A0A853AQK4</accession>
<keyword evidence="4 9" id="KW-0159">Chromosome partition</keyword>
<evidence type="ECO:0000256" key="9">
    <source>
        <dbReference type="HAMAP-Rule" id="MF_01808"/>
    </source>
</evidence>
<dbReference type="InterPro" id="IPR050090">
    <property type="entry name" value="Tyrosine_recombinase_XerCD"/>
</dbReference>
<dbReference type="GO" id="GO:0051301">
    <property type="term" value="P:cell division"/>
    <property type="evidence" value="ECO:0007669"/>
    <property type="project" value="UniProtKB-KW"/>
</dbReference>
<evidence type="ECO:0000256" key="5">
    <source>
        <dbReference type="ARBA" id="ARBA00022908"/>
    </source>
</evidence>
<proteinExistence type="inferred from homology"/>
<evidence type="ECO:0000259" key="10">
    <source>
        <dbReference type="PROSITE" id="PS51898"/>
    </source>
</evidence>
<evidence type="ECO:0000313" key="12">
    <source>
        <dbReference type="EMBL" id="NYI83180.1"/>
    </source>
</evidence>
<dbReference type="EMBL" id="JACCFJ010000001">
    <property type="protein sequence ID" value="NYI83180.1"/>
    <property type="molecule type" value="Genomic_DNA"/>
</dbReference>
<gene>
    <name evidence="9" type="primary">xerC</name>
    <name evidence="12" type="ORF">HNR68_001810</name>
</gene>
<feature type="active site" description="O-(3'-phospho-DNA)-tyrosine intermediate" evidence="9">
    <location>
        <position position="305"/>
    </location>
</feature>
<dbReference type="Gene3D" id="1.10.150.130">
    <property type="match status" value="1"/>
</dbReference>
<evidence type="ECO:0000256" key="4">
    <source>
        <dbReference type="ARBA" id="ARBA00022829"/>
    </source>
</evidence>